<protein>
    <submittedName>
        <fullName evidence="1">Uncharacterized protein</fullName>
    </submittedName>
</protein>
<organism evidence="1 2">
    <name type="scientific">Daphnia magna</name>
    <dbReference type="NCBI Taxonomy" id="35525"/>
    <lineage>
        <taxon>Eukaryota</taxon>
        <taxon>Metazoa</taxon>
        <taxon>Ecdysozoa</taxon>
        <taxon>Arthropoda</taxon>
        <taxon>Crustacea</taxon>
        <taxon>Branchiopoda</taxon>
        <taxon>Diplostraca</taxon>
        <taxon>Cladocera</taxon>
        <taxon>Anomopoda</taxon>
        <taxon>Daphniidae</taxon>
        <taxon>Daphnia</taxon>
    </lineage>
</organism>
<comment type="caution">
    <text evidence="1">The sequence shown here is derived from an EMBL/GenBank/DDBJ whole genome shotgun (WGS) entry which is preliminary data.</text>
</comment>
<reference evidence="1 2" key="1">
    <citation type="journal article" date="2023" name="Nucleic Acids Res.">
        <title>The hologenome of Daphnia magna reveals possible DNA methylation and microbiome-mediated evolution of the host genome.</title>
        <authorList>
            <person name="Chaturvedi A."/>
            <person name="Li X."/>
            <person name="Dhandapani V."/>
            <person name="Marshall H."/>
            <person name="Kissane S."/>
            <person name="Cuenca-Cambronero M."/>
            <person name="Asole G."/>
            <person name="Calvet F."/>
            <person name="Ruiz-Romero M."/>
            <person name="Marangio P."/>
            <person name="Guigo R."/>
            <person name="Rago D."/>
            <person name="Mirbahai L."/>
            <person name="Eastwood N."/>
            <person name="Colbourne J.K."/>
            <person name="Zhou J."/>
            <person name="Mallon E."/>
            <person name="Orsini L."/>
        </authorList>
    </citation>
    <scope>NUCLEOTIDE SEQUENCE [LARGE SCALE GENOMIC DNA]</scope>
    <source>
        <strain evidence="1">LRV0_1</strain>
    </source>
</reference>
<evidence type="ECO:0000313" key="2">
    <source>
        <dbReference type="Proteomes" id="UP001234178"/>
    </source>
</evidence>
<evidence type="ECO:0000313" key="1">
    <source>
        <dbReference type="EMBL" id="KAK4029909.1"/>
    </source>
</evidence>
<sequence length="70" mass="7387">MPIQLPIRIGGLRAPNQPKATATANLCFILASKLLNQVVSFQICVGVPSSHSMTVSPMASSNLVRCQAHA</sequence>
<gene>
    <name evidence="1" type="ORF">OUZ56_022869</name>
</gene>
<proteinExistence type="predicted"/>
<keyword evidence="2" id="KW-1185">Reference proteome</keyword>
<name>A0ABR0AXZ8_9CRUS</name>
<accession>A0ABR0AXZ8</accession>
<dbReference type="EMBL" id="JAOYFB010000039">
    <property type="protein sequence ID" value="KAK4029909.1"/>
    <property type="molecule type" value="Genomic_DNA"/>
</dbReference>
<dbReference type="Proteomes" id="UP001234178">
    <property type="component" value="Unassembled WGS sequence"/>
</dbReference>